<sequence>MCAVAPGDRLRRRFPHPVLAGPGRPGAPAGRPECRDAAGADHLYNLAADSREQADLVPDRPELLTGPRTAWESVAAGLLPYPAAWAHPSRKIGSGGR</sequence>
<organism evidence="2 3">
    <name type="scientific">Streptomyces europaeiscabiei</name>
    <dbReference type="NCBI Taxonomy" id="146819"/>
    <lineage>
        <taxon>Bacteria</taxon>
        <taxon>Bacillati</taxon>
        <taxon>Actinomycetota</taxon>
        <taxon>Actinomycetes</taxon>
        <taxon>Kitasatosporales</taxon>
        <taxon>Streptomycetaceae</taxon>
        <taxon>Streptomyces</taxon>
    </lineage>
</organism>
<dbReference type="Proteomes" id="UP001273589">
    <property type="component" value="Unassembled WGS sequence"/>
</dbReference>
<feature type="region of interest" description="Disordered" evidence="1">
    <location>
        <begin position="1"/>
        <end position="36"/>
    </location>
</feature>
<reference evidence="2" key="1">
    <citation type="journal article" date="2023" name="Microb. Genom.">
        <title>Mesoterricola silvestris gen. nov., sp. nov., Mesoterricola sediminis sp. nov., Geothrix oryzae sp. nov., Geothrix edaphica sp. nov., Geothrix rubra sp. nov., and Geothrix limicola sp. nov., six novel members of Acidobacteriota isolated from soils.</title>
        <authorList>
            <person name="Weisberg A.J."/>
            <person name="Pearce E."/>
            <person name="Kramer C.G."/>
            <person name="Chang J.H."/>
            <person name="Clarke C.R."/>
        </authorList>
    </citation>
    <scope>NUCLEOTIDE SEQUENCE</scope>
    <source>
        <strain evidence="2">ND06-05F</strain>
    </source>
</reference>
<evidence type="ECO:0000313" key="3">
    <source>
        <dbReference type="Proteomes" id="UP001273589"/>
    </source>
</evidence>
<evidence type="ECO:0000313" key="2">
    <source>
        <dbReference type="EMBL" id="MDX3133735.1"/>
    </source>
</evidence>
<proteinExistence type="predicted"/>
<feature type="compositionally biased region" description="Low complexity" evidence="1">
    <location>
        <begin position="20"/>
        <end position="31"/>
    </location>
</feature>
<gene>
    <name evidence="2" type="ORF">PV367_29050</name>
</gene>
<comment type="caution">
    <text evidence="2">The sequence shown here is derived from an EMBL/GenBank/DDBJ whole genome shotgun (WGS) entry which is preliminary data.</text>
</comment>
<protein>
    <submittedName>
        <fullName evidence="2">Uncharacterized protein</fullName>
    </submittedName>
</protein>
<dbReference type="RefSeq" id="WP_319695505.1">
    <property type="nucleotide sequence ID" value="NZ_JARAWN010000228.1"/>
</dbReference>
<name>A0AAJ2PUL8_9ACTN</name>
<dbReference type="EMBL" id="JARAWN010000228">
    <property type="protein sequence ID" value="MDX3133735.1"/>
    <property type="molecule type" value="Genomic_DNA"/>
</dbReference>
<dbReference type="AlphaFoldDB" id="A0AAJ2PUL8"/>
<accession>A0AAJ2PUL8</accession>
<evidence type="ECO:0000256" key="1">
    <source>
        <dbReference type="SAM" id="MobiDB-lite"/>
    </source>
</evidence>